<reference evidence="2" key="1">
    <citation type="submission" date="2020-11" db="EMBL/GenBank/DDBJ databases">
        <authorList>
            <consortium name="DOE Joint Genome Institute"/>
            <person name="Ahrendt S."/>
            <person name="Riley R."/>
            <person name="Andreopoulos W."/>
            <person name="Labutti K."/>
            <person name="Pangilinan J."/>
            <person name="Ruiz-Duenas F.J."/>
            <person name="Barrasa J.M."/>
            <person name="Sanchez-Garcia M."/>
            <person name="Camarero S."/>
            <person name="Miyauchi S."/>
            <person name="Serrano A."/>
            <person name="Linde D."/>
            <person name="Babiker R."/>
            <person name="Drula E."/>
            <person name="Ayuso-Fernandez I."/>
            <person name="Pacheco R."/>
            <person name="Padilla G."/>
            <person name="Ferreira P."/>
            <person name="Barriuso J."/>
            <person name="Kellner H."/>
            <person name="Castanera R."/>
            <person name="Alfaro M."/>
            <person name="Ramirez L."/>
            <person name="Pisabarro A.G."/>
            <person name="Kuo A."/>
            <person name="Tritt A."/>
            <person name="Lipzen A."/>
            <person name="He G."/>
            <person name="Yan M."/>
            <person name="Ng V."/>
            <person name="Cullen D."/>
            <person name="Martin F."/>
            <person name="Rosso M.-N."/>
            <person name="Henrissat B."/>
            <person name="Hibbett D."/>
            <person name="Martinez A.T."/>
            <person name="Grigoriev I.V."/>
        </authorList>
    </citation>
    <scope>NUCLEOTIDE SEQUENCE</scope>
    <source>
        <strain evidence="2">AH 40177</strain>
    </source>
</reference>
<sequence>MPSMKRVREGKDGRGEEKIQTSSYGSNSVVPTHRQASPLPFALDKMRIYEFVELWYFVLEGCEEARLNSLAESTTGYGFAAIGNDPTTTALWPLSTLTKSQKAIPDKQLSFSHLSIAKTLYILTMMEVGWQVKVQAWAQFYMILENHHFR</sequence>
<dbReference type="OrthoDB" id="2688210at2759"/>
<organism evidence="2 3">
    <name type="scientific">Rhodocollybia butyracea</name>
    <dbReference type="NCBI Taxonomy" id="206335"/>
    <lineage>
        <taxon>Eukaryota</taxon>
        <taxon>Fungi</taxon>
        <taxon>Dikarya</taxon>
        <taxon>Basidiomycota</taxon>
        <taxon>Agaricomycotina</taxon>
        <taxon>Agaricomycetes</taxon>
        <taxon>Agaricomycetidae</taxon>
        <taxon>Agaricales</taxon>
        <taxon>Marasmiineae</taxon>
        <taxon>Omphalotaceae</taxon>
        <taxon>Rhodocollybia</taxon>
    </lineage>
</organism>
<name>A0A9P5PCC2_9AGAR</name>
<evidence type="ECO:0000313" key="3">
    <source>
        <dbReference type="Proteomes" id="UP000772434"/>
    </source>
</evidence>
<feature type="compositionally biased region" description="Basic and acidic residues" evidence="1">
    <location>
        <begin position="1"/>
        <end position="19"/>
    </location>
</feature>
<gene>
    <name evidence="2" type="ORF">BDP27DRAFT_1429138</name>
</gene>
<feature type="compositionally biased region" description="Polar residues" evidence="1">
    <location>
        <begin position="20"/>
        <end position="30"/>
    </location>
</feature>
<accession>A0A9P5PCC2</accession>
<protein>
    <submittedName>
        <fullName evidence="2">Uncharacterized protein</fullName>
    </submittedName>
</protein>
<dbReference type="Proteomes" id="UP000772434">
    <property type="component" value="Unassembled WGS sequence"/>
</dbReference>
<evidence type="ECO:0000313" key="2">
    <source>
        <dbReference type="EMBL" id="KAF9061253.1"/>
    </source>
</evidence>
<proteinExistence type="predicted"/>
<dbReference type="EMBL" id="JADNRY010000208">
    <property type="protein sequence ID" value="KAF9061253.1"/>
    <property type="molecule type" value="Genomic_DNA"/>
</dbReference>
<keyword evidence="3" id="KW-1185">Reference proteome</keyword>
<feature type="region of interest" description="Disordered" evidence="1">
    <location>
        <begin position="1"/>
        <end position="31"/>
    </location>
</feature>
<dbReference type="AlphaFoldDB" id="A0A9P5PCC2"/>
<comment type="caution">
    <text evidence="2">The sequence shown here is derived from an EMBL/GenBank/DDBJ whole genome shotgun (WGS) entry which is preliminary data.</text>
</comment>
<evidence type="ECO:0000256" key="1">
    <source>
        <dbReference type="SAM" id="MobiDB-lite"/>
    </source>
</evidence>